<dbReference type="PANTHER" id="PTHR47951:SF7">
    <property type="entry name" value="FLAVONOID 3',5'-HYDROXYLASE-LIKE ISOFORM X1"/>
    <property type="match status" value="1"/>
</dbReference>
<proteinExistence type="inferred from homology"/>
<evidence type="ECO:0000256" key="1">
    <source>
        <dbReference type="ARBA" id="ARBA00001971"/>
    </source>
</evidence>
<comment type="caution">
    <text evidence="10">The sequence shown here is derived from an EMBL/GenBank/DDBJ whole genome shotgun (WGS) entry which is preliminary data.</text>
</comment>
<keyword evidence="3 8" id="KW-0349">Heme</keyword>
<evidence type="ECO:0000256" key="3">
    <source>
        <dbReference type="ARBA" id="ARBA00022617"/>
    </source>
</evidence>
<keyword evidence="6 8" id="KW-0408">Iron</keyword>
<evidence type="ECO:0000256" key="5">
    <source>
        <dbReference type="ARBA" id="ARBA00023002"/>
    </source>
</evidence>
<organism evidence="10 11">
    <name type="scientific">Cynara cardunculus var. scolymus</name>
    <name type="common">Globe artichoke</name>
    <name type="synonym">Cynara scolymus</name>
    <dbReference type="NCBI Taxonomy" id="59895"/>
    <lineage>
        <taxon>Eukaryota</taxon>
        <taxon>Viridiplantae</taxon>
        <taxon>Streptophyta</taxon>
        <taxon>Embryophyta</taxon>
        <taxon>Tracheophyta</taxon>
        <taxon>Spermatophyta</taxon>
        <taxon>Magnoliopsida</taxon>
        <taxon>eudicotyledons</taxon>
        <taxon>Gunneridae</taxon>
        <taxon>Pentapetalae</taxon>
        <taxon>asterids</taxon>
        <taxon>campanulids</taxon>
        <taxon>Asterales</taxon>
        <taxon>Asteraceae</taxon>
        <taxon>Carduoideae</taxon>
        <taxon>Cardueae</taxon>
        <taxon>Carduinae</taxon>
        <taxon>Cynara</taxon>
    </lineage>
</organism>
<feature type="binding site" description="axial binding residue" evidence="8">
    <location>
        <position position="463"/>
    </location>
    <ligand>
        <name>heme</name>
        <dbReference type="ChEBI" id="CHEBI:30413"/>
    </ligand>
    <ligandPart>
        <name>Fe</name>
        <dbReference type="ChEBI" id="CHEBI:18248"/>
    </ligandPart>
</feature>
<dbReference type="OrthoDB" id="2789670at2759"/>
<dbReference type="GO" id="GO:0020037">
    <property type="term" value="F:heme binding"/>
    <property type="evidence" value="ECO:0007669"/>
    <property type="project" value="InterPro"/>
</dbReference>
<evidence type="ECO:0000256" key="6">
    <source>
        <dbReference type="ARBA" id="ARBA00023004"/>
    </source>
</evidence>
<dbReference type="InterPro" id="IPR017972">
    <property type="entry name" value="Cyt_P450_CS"/>
</dbReference>
<evidence type="ECO:0000256" key="4">
    <source>
        <dbReference type="ARBA" id="ARBA00022723"/>
    </source>
</evidence>
<evidence type="ECO:0000313" key="11">
    <source>
        <dbReference type="Proteomes" id="UP000243975"/>
    </source>
</evidence>
<dbReference type="GO" id="GO:0005506">
    <property type="term" value="F:iron ion binding"/>
    <property type="evidence" value="ECO:0007669"/>
    <property type="project" value="InterPro"/>
</dbReference>
<dbReference type="PRINTS" id="PR00463">
    <property type="entry name" value="EP450I"/>
</dbReference>
<evidence type="ECO:0000256" key="7">
    <source>
        <dbReference type="ARBA" id="ARBA00023033"/>
    </source>
</evidence>
<reference evidence="10 11" key="1">
    <citation type="journal article" date="2016" name="Sci. Rep.">
        <title>The genome sequence of the outbreeding globe artichoke constructed de novo incorporating a phase-aware low-pass sequencing strategy of F1 progeny.</title>
        <authorList>
            <person name="Scaglione D."/>
            <person name="Reyes-Chin-Wo S."/>
            <person name="Acquadro A."/>
            <person name="Froenicke L."/>
            <person name="Portis E."/>
            <person name="Beitel C."/>
            <person name="Tirone M."/>
            <person name="Mauro R."/>
            <person name="Lo Monaco A."/>
            <person name="Mauromicale G."/>
            <person name="Faccioli P."/>
            <person name="Cattivelli L."/>
            <person name="Rieseberg L."/>
            <person name="Michelmore R."/>
            <person name="Lanteri S."/>
        </authorList>
    </citation>
    <scope>NUCLEOTIDE SEQUENCE [LARGE SCALE GENOMIC DNA]</scope>
    <source>
        <strain evidence="10">2C</strain>
    </source>
</reference>
<evidence type="ECO:0000256" key="9">
    <source>
        <dbReference type="RuleBase" id="RU000461"/>
    </source>
</evidence>
<dbReference type="InterPro" id="IPR001128">
    <property type="entry name" value="Cyt_P450"/>
</dbReference>
<comment type="cofactor">
    <cofactor evidence="1 8">
        <name>heme</name>
        <dbReference type="ChEBI" id="CHEBI:30413"/>
    </cofactor>
</comment>
<keyword evidence="11" id="KW-1185">Reference proteome</keyword>
<evidence type="ECO:0000256" key="8">
    <source>
        <dbReference type="PIRSR" id="PIRSR602401-1"/>
    </source>
</evidence>
<dbReference type="AlphaFoldDB" id="A0A103XJF6"/>
<dbReference type="Gramene" id="KVH91906">
    <property type="protein sequence ID" value="KVH91906"/>
    <property type="gene ID" value="Ccrd_006053"/>
</dbReference>
<dbReference type="STRING" id="59895.A0A103XJF6"/>
<dbReference type="GO" id="GO:0016705">
    <property type="term" value="F:oxidoreductase activity, acting on paired donors, with incorporation or reduction of molecular oxygen"/>
    <property type="evidence" value="ECO:0007669"/>
    <property type="project" value="InterPro"/>
</dbReference>
<name>A0A103XJF6_CYNCS</name>
<keyword evidence="4 8" id="KW-0479">Metal-binding</keyword>
<protein>
    <submittedName>
        <fullName evidence="10">Cytochrome P450</fullName>
    </submittedName>
</protein>
<evidence type="ECO:0000313" key="10">
    <source>
        <dbReference type="EMBL" id="KVH91906.1"/>
    </source>
</evidence>
<dbReference type="OMA" id="KHELECN"/>
<gene>
    <name evidence="10" type="ORF">Ccrd_006053</name>
</gene>
<dbReference type="Proteomes" id="UP000243975">
    <property type="component" value="Unassembled WGS sequence"/>
</dbReference>
<comment type="similarity">
    <text evidence="2 9">Belongs to the cytochrome P450 family.</text>
</comment>
<dbReference type="InterPro" id="IPR002401">
    <property type="entry name" value="Cyt_P450_E_grp-I"/>
</dbReference>
<sequence>MSQLGDKLYLTFISFWSWWCEVDNQQGYLVRTILTISLPTLLLLWYKRTSASFTPPLPPGPYGLPLLGYLPFLNPNLHETFTQMSHKYGPIFSLRLGTKLHVVLNNIDLIKVVTRELDQTFANRNPHLTARAISYGGLGVSFSNHKHWVDMRRLLVSQVLSNTNIDASRVLRTREVRKTVKDVYGRIGTKIDINKVAYDTEMKVVTSMLWGSSKGSDDSSDVGDGFQQVTDKIMELLAAPNISDLIPMLKRFDLQGKQRDMEKQREQVDKVFDHIIRGRINANSSKMEKDGKDFLQILLDEMDDPTSIVDINEIKALLINILVAATDTASTMVEWVMAHILYKPKLLAKIQGELTEVIGMNNVVEESHLSKLTYLDAVIKETFRLLPPAPLFLPRCPSETCTVGGYTVPKGTIVIMNAWAIQRDPENWTDPLEFIPERFLKEKWDYKGNNLKFFPFGAGRRICPGALLGEKMLMYIVASFFHSFEWRLPEEEDFDLSEEFGIVIKKKKPLIAIPSPRLSDASLYM</sequence>
<keyword evidence="7 9" id="KW-0503">Monooxygenase</keyword>
<dbReference type="EMBL" id="LEKV01004898">
    <property type="protein sequence ID" value="KVH91906.1"/>
    <property type="molecule type" value="Genomic_DNA"/>
</dbReference>
<dbReference type="PANTHER" id="PTHR47951">
    <property type="entry name" value="OS08G0547900 PROTEIN"/>
    <property type="match status" value="1"/>
</dbReference>
<evidence type="ECO:0000256" key="2">
    <source>
        <dbReference type="ARBA" id="ARBA00010617"/>
    </source>
</evidence>
<dbReference type="PRINTS" id="PR00385">
    <property type="entry name" value="P450"/>
</dbReference>
<dbReference type="Gene3D" id="1.10.630.10">
    <property type="entry name" value="Cytochrome P450"/>
    <property type="match status" value="1"/>
</dbReference>
<keyword evidence="5 9" id="KW-0560">Oxidoreductase</keyword>
<dbReference type="Pfam" id="PF00067">
    <property type="entry name" value="p450"/>
    <property type="match status" value="1"/>
</dbReference>
<dbReference type="GO" id="GO:0004497">
    <property type="term" value="F:monooxygenase activity"/>
    <property type="evidence" value="ECO:0007669"/>
    <property type="project" value="UniProtKB-KW"/>
</dbReference>
<dbReference type="SUPFAM" id="SSF48264">
    <property type="entry name" value="Cytochrome P450"/>
    <property type="match status" value="1"/>
</dbReference>
<accession>A0A103XJF6</accession>
<dbReference type="InterPro" id="IPR036396">
    <property type="entry name" value="Cyt_P450_sf"/>
</dbReference>
<dbReference type="FunFam" id="1.10.630.10:FF:000126">
    <property type="entry name" value="Predicted protein"/>
    <property type="match status" value="1"/>
</dbReference>
<dbReference type="PROSITE" id="PS00086">
    <property type="entry name" value="CYTOCHROME_P450"/>
    <property type="match status" value="1"/>
</dbReference>